<dbReference type="EMBL" id="NIRR01000003">
    <property type="protein sequence ID" value="OWP64529.1"/>
    <property type="molecule type" value="Genomic_DNA"/>
</dbReference>
<accession>A0A246FPB6</accession>
<dbReference type="RefSeq" id="WP_088463137.1">
    <property type="nucleotide sequence ID" value="NZ_NIRR01000003.1"/>
</dbReference>
<keyword evidence="2" id="KW-1185">Reference proteome</keyword>
<gene>
    <name evidence="1" type="ORF">CDA63_03940</name>
</gene>
<dbReference type="OrthoDB" id="878981at2"/>
<organism evidence="1 2">
    <name type="scientific">Hymenobacter amundsenii</name>
    <dbReference type="NCBI Taxonomy" id="2006685"/>
    <lineage>
        <taxon>Bacteria</taxon>
        <taxon>Pseudomonadati</taxon>
        <taxon>Bacteroidota</taxon>
        <taxon>Cytophagia</taxon>
        <taxon>Cytophagales</taxon>
        <taxon>Hymenobacteraceae</taxon>
        <taxon>Hymenobacter</taxon>
    </lineage>
</organism>
<dbReference type="Proteomes" id="UP000197277">
    <property type="component" value="Unassembled WGS sequence"/>
</dbReference>
<reference evidence="1 2" key="1">
    <citation type="submission" date="2017-06" db="EMBL/GenBank/DDBJ databases">
        <title>Hymenobacter amundsenii sp. nov. isolated from regoliths in Antarctica.</title>
        <authorList>
            <person name="Sedlacek I."/>
            <person name="Kralova S."/>
            <person name="Pantucek R."/>
            <person name="Svec P."/>
            <person name="Holochova P."/>
            <person name="Stankova E."/>
            <person name="Vrbovska V."/>
            <person name="Busse H.-J."/>
        </authorList>
    </citation>
    <scope>NUCLEOTIDE SEQUENCE [LARGE SCALE GENOMIC DNA]</scope>
    <source>
        <strain evidence="1 2">CCM 8682</strain>
    </source>
</reference>
<dbReference type="AlphaFoldDB" id="A0A246FPB6"/>
<comment type="caution">
    <text evidence="1">The sequence shown here is derived from an EMBL/GenBank/DDBJ whole genome shotgun (WGS) entry which is preliminary data.</text>
</comment>
<sequence>MDNLESYFHAPLAQVLGKNLQACFYHDVFDQKFLTTNGKGVDIVAHQIELLFDDNQTIFISWANIDGWHQYSLSVSNKSFCVHAERYSANPAFWQHYIGASFSRYEIYGYATNQIDTHDSHGLFVQSNYYFNEPHLILLYFDNVVVGVANFYLEENFIPRLPMGDDVWILFDPMSIQLCIKKLGLEKFEA</sequence>
<protein>
    <submittedName>
        <fullName evidence="1">Uncharacterized protein</fullName>
    </submittedName>
</protein>
<evidence type="ECO:0000313" key="2">
    <source>
        <dbReference type="Proteomes" id="UP000197277"/>
    </source>
</evidence>
<evidence type="ECO:0000313" key="1">
    <source>
        <dbReference type="EMBL" id="OWP64529.1"/>
    </source>
</evidence>
<proteinExistence type="predicted"/>
<name>A0A246FPB6_9BACT</name>